<protein>
    <recommendedName>
        <fullName evidence="4">GlyGly-CTERM sorting domain-containing protein</fullName>
    </recommendedName>
</protein>
<dbReference type="InterPro" id="IPR020008">
    <property type="entry name" value="GlyGly_CTERM"/>
</dbReference>
<feature type="signal peptide" evidence="2">
    <location>
        <begin position="1"/>
        <end position="21"/>
    </location>
</feature>
<dbReference type="RefSeq" id="WP_192957831.1">
    <property type="nucleotide sequence ID" value="NZ_LR721753.1"/>
</dbReference>
<organism evidence="3">
    <name type="scientific">Aliivibrio wodanis</name>
    <dbReference type="NCBI Taxonomy" id="80852"/>
    <lineage>
        <taxon>Bacteria</taxon>
        <taxon>Pseudomonadati</taxon>
        <taxon>Pseudomonadota</taxon>
        <taxon>Gammaproteobacteria</taxon>
        <taxon>Vibrionales</taxon>
        <taxon>Vibrionaceae</taxon>
        <taxon>Aliivibrio</taxon>
    </lineage>
</organism>
<accession>A0A5Q4ZYH8</accession>
<sequence>MQLRTKTLIALTLAHSLSVNAAGSTSTFELSLFYPQPYEYDNSINLSSEVVGFYRSIEVANDLFDRKGVNLELKPTHVASVSSWTGTENVQTGRSDMDTGATAVETNVGDMAIGLFLPNGGTIGYGDHRKNSHYTWYPNNIAKIGLATNMTLGKGGDNSYPFVLSHEVLHSVGAMHDQAAAVRFNDDASGREDGYARTCDNGYGSLMTSVISTVPFAQMTISGASDCNTTPSANMVGFTNQYAPLAAEFEVGSRNNQTIRLTVTENINDQTFDFVAQRNDTSATEAMTLYIAGGAVYNGQNALAPQSIEFTSGQASSEIIKIDFNTVYAVFDQAHGEINSTYAVVVGQNEVQNKLVDVTAINTLWEPTITPNPDPETDIPNPDNGGGSSGGSTSLFSLLMLSCLYLVRRKLNK</sequence>
<evidence type="ECO:0000256" key="2">
    <source>
        <dbReference type="SAM" id="SignalP"/>
    </source>
</evidence>
<feature type="region of interest" description="Disordered" evidence="1">
    <location>
        <begin position="366"/>
        <end position="389"/>
    </location>
</feature>
<dbReference type="AlphaFoldDB" id="A0A5Q4ZYH8"/>
<gene>
    <name evidence="3" type="ORF">AW0309160_04418</name>
</gene>
<keyword evidence="3" id="KW-0614">Plasmid</keyword>
<name>A0A5Q4ZYH8_9GAMM</name>
<feature type="chain" id="PRO_5024442969" description="GlyGly-CTERM sorting domain-containing protein" evidence="2">
    <location>
        <begin position="22"/>
        <end position="413"/>
    </location>
</feature>
<evidence type="ECO:0000256" key="1">
    <source>
        <dbReference type="SAM" id="MobiDB-lite"/>
    </source>
</evidence>
<proteinExistence type="predicted"/>
<evidence type="ECO:0000313" key="3">
    <source>
        <dbReference type="EMBL" id="VVV06924.1"/>
    </source>
</evidence>
<dbReference type="NCBIfam" id="TIGR03501">
    <property type="entry name" value="GlyGly_CTERM"/>
    <property type="match status" value="1"/>
</dbReference>
<evidence type="ECO:0008006" key="4">
    <source>
        <dbReference type="Google" id="ProtNLM"/>
    </source>
</evidence>
<geneLocation type="plasmid" evidence="3">
    <name>pAWOD_2</name>
</geneLocation>
<reference evidence="3" key="1">
    <citation type="submission" date="2019-09" db="EMBL/GenBank/DDBJ databases">
        <authorList>
            <person name="Hjerde E."/>
        </authorList>
    </citation>
    <scope>NUCLEOTIDE SEQUENCE [LARGE SCALE GENOMIC DNA]</scope>
    <source>
        <strain evidence="3">06/09/160</strain>
        <plasmid evidence="3">pAWOD_2</plasmid>
    </source>
</reference>
<keyword evidence="2" id="KW-0732">Signal</keyword>
<dbReference type="EMBL" id="LR721753">
    <property type="protein sequence ID" value="VVV06924.1"/>
    <property type="molecule type" value="Genomic_DNA"/>
</dbReference>